<gene>
    <name evidence="14" type="ordered locus">Hden_0732</name>
</gene>
<dbReference type="GO" id="GO:0006629">
    <property type="term" value="P:lipid metabolic process"/>
    <property type="evidence" value="ECO:0007669"/>
    <property type="project" value="InterPro"/>
</dbReference>
<keyword evidence="15" id="KW-1185">Reference proteome</keyword>
<dbReference type="RefSeq" id="WP_013214766.1">
    <property type="nucleotide sequence ID" value="NC_014313.1"/>
</dbReference>
<keyword evidence="6" id="KW-0479">Metal-binding</keyword>
<evidence type="ECO:0000313" key="15">
    <source>
        <dbReference type="Proteomes" id="UP000002033"/>
    </source>
</evidence>
<accession>D8JTI9</accession>
<evidence type="ECO:0000256" key="10">
    <source>
        <dbReference type="ARBA" id="ARBA00023033"/>
    </source>
</evidence>
<evidence type="ECO:0000259" key="13">
    <source>
        <dbReference type="Pfam" id="PF00487"/>
    </source>
</evidence>
<feature type="domain" description="Fatty acid desaturase" evidence="13">
    <location>
        <begin position="122"/>
        <end position="344"/>
    </location>
</feature>
<feature type="transmembrane region" description="Helical" evidence="12">
    <location>
        <begin position="119"/>
        <end position="140"/>
    </location>
</feature>
<reference evidence="15" key="1">
    <citation type="journal article" date="2011" name="J. Bacteriol.">
        <title>Genome sequences of eight morphologically diverse alphaproteobacteria.</title>
        <authorList>
            <consortium name="US DOE Joint Genome Institute"/>
            <person name="Brown P.J."/>
            <person name="Kysela D.T."/>
            <person name="Buechlein A."/>
            <person name="Hemmerich C."/>
            <person name="Brun Y.V."/>
        </authorList>
    </citation>
    <scope>NUCLEOTIDE SEQUENCE [LARGE SCALE GENOMIC DNA]</scope>
    <source>
        <strain evidence="15">ATCC 51888 / DSM 1869 / NCIB 11706 / TK 0415</strain>
    </source>
</reference>
<dbReference type="GO" id="GO:0005886">
    <property type="term" value="C:plasma membrane"/>
    <property type="evidence" value="ECO:0007669"/>
    <property type="project" value="UniProtKB-SubCell"/>
</dbReference>
<feature type="transmembrane region" description="Helical" evidence="12">
    <location>
        <begin position="80"/>
        <end position="99"/>
    </location>
</feature>
<feature type="transmembrane region" description="Helical" evidence="12">
    <location>
        <begin position="267"/>
        <end position="286"/>
    </location>
</feature>
<evidence type="ECO:0000256" key="4">
    <source>
        <dbReference type="ARBA" id="ARBA00022519"/>
    </source>
</evidence>
<protein>
    <submittedName>
        <fullName evidence="14">Fatty acid desaturase</fullName>
    </submittedName>
</protein>
<comment type="subcellular location">
    <subcellularLocation>
        <location evidence="1">Cell inner membrane</location>
        <topology evidence="1">Multi-pass membrane protein</topology>
    </subcellularLocation>
</comment>
<dbReference type="InterPro" id="IPR033885">
    <property type="entry name" value="AlkB/XylM"/>
</dbReference>
<feature type="transmembrane region" description="Helical" evidence="12">
    <location>
        <begin position="205"/>
        <end position="221"/>
    </location>
</feature>
<keyword evidence="7 12" id="KW-1133">Transmembrane helix</keyword>
<comment type="similarity">
    <text evidence="2">Belongs to the fatty acid desaturase type 1 family. AlkB subfamily.</text>
</comment>
<name>D8JTI9_HYPDA</name>
<dbReference type="STRING" id="582899.Hden_0732"/>
<evidence type="ECO:0000256" key="8">
    <source>
        <dbReference type="ARBA" id="ARBA00023002"/>
    </source>
</evidence>
<keyword evidence="4" id="KW-0997">Cell inner membrane</keyword>
<evidence type="ECO:0000313" key="14">
    <source>
        <dbReference type="EMBL" id="ADJ22551.1"/>
    </source>
</evidence>
<dbReference type="GO" id="GO:0046872">
    <property type="term" value="F:metal ion binding"/>
    <property type="evidence" value="ECO:0007669"/>
    <property type="project" value="UniProtKB-KW"/>
</dbReference>
<keyword evidence="8" id="KW-0560">Oxidoreductase</keyword>
<organism evidence="14 15">
    <name type="scientific">Hyphomicrobium denitrificans (strain ATCC 51888 / DSM 1869 / NCIMB 11706 / TK 0415)</name>
    <dbReference type="NCBI Taxonomy" id="582899"/>
    <lineage>
        <taxon>Bacteria</taxon>
        <taxon>Pseudomonadati</taxon>
        <taxon>Pseudomonadota</taxon>
        <taxon>Alphaproteobacteria</taxon>
        <taxon>Hyphomicrobiales</taxon>
        <taxon>Hyphomicrobiaceae</taxon>
        <taxon>Hyphomicrobium</taxon>
    </lineage>
</organism>
<evidence type="ECO:0000256" key="12">
    <source>
        <dbReference type="SAM" id="Phobius"/>
    </source>
</evidence>
<dbReference type="InterPro" id="IPR005804">
    <property type="entry name" value="FA_desaturase_dom"/>
</dbReference>
<dbReference type="Pfam" id="PF00487">
    <property type="entry name" value="FA_desaturase"/>
    <property type="match status" value="1"/>
</dbReference>
<dbReference type="EMBL" id="CP002083">
    <property type="protein sequence ID" value="ADJ22551.1"/>
    <property type="molecule type" value="Genomic_DNA"/>
</dbReference>
<evidence type="ECO:0000256" key="2">
    <source>
        <dbReference type="ARBA" id="ARBA00010823"/>
    </source>
</evidence>
<evidence type="ECO:0000256" key="7">
    <source>
        <dbReference type="ARBA" id="ARBA00022989"/>
    </source>
</evidence>
<evidence type="ECO:0000256" key="5">
    <source>
        <dbReference type="ARBA" id="ARBA00022692"/>
    </source>
</evidence>
<dbReference type="KEGG" id="hdn:Hden_0732"/>
<dbReference type="PROSITE" id="PS51257">
    <property type="entry name" value="PROKAR_LIPOPROTEIN"/>
    <property type="match status" value="1"/>
</dbReference>
<keyword evidence="3" id="KW-1003">Cell membrane</keyword>
<feature type="transmembrane region" description="Helical" evidence="12">
    <location>
        <begin position="30"/>
        <end position="48"/>
    </location>
</feature>
<evidence type="ECO:0000256" key="11">
    <source>
        <dbReference type="ARBA" id="ARBA00023136"/>
    </source>
</evidence>
<keyword evidence="11 12" id="KW-0472">Membrane</keyword>
<dbReference type="GO" id="GO:0004497">
    <property type="term" value="F:monooxygenase activity"/>
    <property type="evidence" value="ECO:0007669"/>
    <property type="project" value="UniProtKB-KW"/>
</dbReference>
<dbReference type="Proteomes" id="UP000002033">
    <property type="component" value="Chromosome"/>
</dbReference>
<evidence type="ECO:0000256" key="3">
    <source>
        <dbReference type="ARBA" id="ARBA00022475"/>
    </source>
</evidence>
<dbReference type="eggNOG" id="COG3239">
    <property type="taxonomic scope" value="Bacteria"/>
</dbReference>
<keyword evidence="5 12" id="KW-0812">Transmembrane</keyword>
<sequence>MRKLIFGHLVYLYTPIGVLACTIGLLLGGYWAWLGLAIFGMNILLDTLTSGLHLRGAAANDDGSPSGVPAVLNSMMYLQLLNFIGLQLALAWRVYQYAAGVPIEMMTWNGIEYTNGIDGLTLIAATIGAGMHQGLGIIFGHELAHTKGFGFLVSRWMMALSGTAHFCFAHVYNHHLELGRAWLGPENNKMGDDTDPATAPRGRSIYTHFLVSHVGQSYFGIMTEGKRLKRMGKSFLSFSNRWIRGYLMSLPTVALFSYAGYAATGDLHGVMIGLGIMLIVWIISNFELEALNYMEHYGLIRVKGEPIEYRHSWDNDTLFTGWAFIEIGRQADHHDRGETHFWELTGVGGPPTGAPNARIGYYTEFMIALIPPLWHYIMRRKLAIWDRDFASPEERKIAAKINKAVGYDLDPNKVDGKYLEVTYA</sequence>
<feature type="transmembrane region" description="Helical" evidence="12">
    <location>
        <begin position="242"/>
        <end position="261"/>
    </location>
</feature>
<evidence type="ECO:0000256" key="9">
    <source>
        <dbReference type="ARBA" id="ARBA00023004"/>
    </source>
</evidence>
<dbReference type="HOGENOM" id="CLU_044462_2_0_5"/>
<keyword evidence="10" id="KW-0503">Monooxygenase</keyword>
<feature type="transmembrane region" description="Helical" evidence="12">
    <location>
        <begin position="152"/>
        <end position="172"/>
    </location>
</feature>
<dbReference type="AlphaFoldDB" id="D8JTI9"/>
<proteinExistence type="inferred from homology"/>
<dbReference type="PANTHER" id="PTHR38674:SF1">
    <property type="entry name" value="ALKANE 1-MONOOXYGENASE 1"/>
    <property type="match status" value="1"/>
</dbReference>
<evidence type="ECO:0000256" key="6">
    <source>
        <dbReference type="ARBA" id="ARBA00022723"/>
    </source>
</evidence>
<dbReference type="PANTHER" id="PTHR38674">
    <property type="entry name" value="ALKANE 1-MONOOXYGENASE 1"/>
    <property type="match status" value="1"/>
</dbReference>
<keyword evidence="9" id="KW-0408">Iron</keyword>
<evidence type="ECO:0000256" key="1">
    <source>
        <dbReference type="ARBA" id="ARBA00004429"/>
    </source>
</evidence>